<reference evidence="1 2" key="1">
    <citation type="submission" date="2019-08" db="EMBL/GenBank/DDBJ databases">
        <title>Draft genome sequences of two oriental melons (Cucumis melo L. var makuwa).</title>
        <authorList>
            <person name="Kwon S.-Y."/>
        </authorList>
    </citation>
    <scope>NUCLEOTIDE SEQUENCE [LARGE SCALE GENOMIC DNA]</scope>
    <source>
        <strain evidence="2">cv. SW 3</strain>
        <tissue evidence="1">Leaf</tissue>
    </source>
</reference>
<name>A0A5A7UBI9_CUCMM</name>
<dbReference type="SUPFAM" id="SSF55394">
    <property type="entry name" value="Bactericidal permeability-increasing protein, BPI"/>
    <property type="match status" value="1"/>
</dbReference>
<dbReference type="PANTHER" id="PTHR46801">
    <property type="entry name" value="OS06G0309200 PROTEIN"/>
    <property type="match status" value="1"/>
</dbReference>
<dbReference type="InterPro" id="IPR045897">
    <property type="entry name" value="BPI/LBP_pln"/>
</dbReference>
<evidence type="ECO:0000313" key="2">
    <source>
        <dbReference type="Proteomes" id="UP000321393"/>
    </source>
</evidence>
<dbReference type="InterPro" id="IPR017943">
    <property type="entry name" value="Bactericidal_perm-incr_a/b_dom"/>
</dbReference>
<accession>A0A5A7UBI9</accession>
<dbReference type="Proteomes" id="UP000321393">
    <property type="component" value="Unassembled WGS sequence"/>
</dbReference>
<dbReference type="OrthoDB" id="694975at2759"/>
<dbReference type="Gene3D" id="3.15.10.10">
    <property type="entry name" value="Bactericidal permeability-increasing protein, domain 1"/>
    <property type="match status" value="1"/>
</dbReference>
<dbReference type="EMBL" id="SSTE01009593">
    <property type="protein sequence ID" value="KAA0053253.1"/>
    <property type="molecule type" value="Genomic_DNA"/>
</dbReference>
<protein>
    <submittedName>
        <fullName evidence="1">BPI/LBP family protein</fullName>
    </submittedName>
</protein>
<gene>
    <name evidence="1" type="ORF">E6C27_scaffold102G00440</name>
</gene>
<sequence length="232" mass="25393">MVLSNTTIYQVDVPSSNVKPGESGVSIVASGTTCDLSMDWRYSYSTWLVPAEISDKGQASVQVYALLVSFINRLVDTFEEQISSAVEKAICKKLGKGILKVDSFLQALPKEVQVNDNASFDITFAEKPLLSNSSIGLKINGLFREREKLPVHEYHFEKSPSASCTVVSISEHQIVATTNVDMIIDVVEGGDQIPVACISLMHTSNEPDFDSELSLVPKKEGKTDGSGFWIRL</sequence>
<proteinExistence type="predicted"/>
<comment type="caution">
    <text evidence="1">The sequence shown here is derived from an EMBL/GenBank/DDBJ whole genome shotgun (WGS) entry which is preliminary data.</text>
</comment>
<dbReference type="Gene3D" id="3.15.20.10">
    <property type="entry name" value="Bactericidal permeability-increasing protein, domain 2"/>
    <property type="match status" value="1"/>
</dbReference>
<dbReference type="PANTHER" id="PTHR46801:SF6">
    <property type="entry name" value="LIPID-BINDING SERUM GLYCOPROTEIN C-TERMINAL DOMAIN-CONTAINING PROTEIN"/>
    <property type="match status" value="1"/>
</dbReference>
<dbReference type="GO" id="GO:0008289">
    <property type="term" value="F:lipid binding"/>
    <property type="evidence" value="ECO:0007669"/>
    <property type="project" value="InterPro"/>
</dbReference>
<dbReference type="AlphaFoldDB" id="A0A5A7UBI9"/>
<dbReference type="STRING" id="1194695.A0A5A7UBI9"/>
<organism evidence="1 2">
    <name type="scientific">Cucumis melo var. makuwa</name>
    <name type="common">Oriental melon</name>
    <dbReference type="NCBI Taxonomy" id="1194695"/>
    <lineage>
        <taxon>Eukaryota</taxon>
        <taxon>Viridiplantae</taxon>
        <taxon>Streptophyta</taxon>
        <taxon>Embryophyta</taxon>
        <taxon>Tracheophyta</taxon>
        <taxon>Spermatophyta</taxon>
        <taxon>Magnoliopsida</taxon>
        <taxon>eudicotyledons</taxon>
        <taxon>Gunneridae</taxon>
        <taxon>Pentapetalae</taxon>
        <taxon>rosids</taxon>
        <taxon>fabids</taxon>
        <taxon>Cucurbitales</taxon>
        <taxon>Cucurbitaceae</taxon>
        <taxon>Benincaseae</taxon>
        <taxon>Cucumis</taxon>
    </lineage>
</organism>
<evidence type="ECO:0000313" key="1">
    <source>
        <dbReference type="EMBL" id="KAA0053253.1"/>
    </source>
</evidence>